<evidence type="ECO:0000256" key="5">
    <source>
        <dbReference type="ARBA" id="ARBA00022734"/>
    </source>
</evidence>
<organism evidence="8 9">
    <name type="scientific">Phyllobacterium salinisoli</name>
    <dbReference type="NCBI Taxonomy" id="1899321"/>
    <lineage>
        <taxon>Bacteria</taxon>
        <taxon>Pseudomonadati</taxon>
        <taxon>Pseudomonadota</taxon>
        <taxon>Alphaproteobacteria</taxon>
        <taxon>Hyphomicrobiales</taxon>
        <taxon>Phyllobacteriaceae</taxon>
        <taxon>Phyllobacterium</taxon>
    </lineage>
</organism>
<comment type="function">
    <text evidence="6">Has immunoglobulin-binding and hemagglutination properties, and can bind to mannose. Essential for virulence. May be involved in LPS biosynthesis or polysaccharide transport.</text>
</comment>
<evidence type="ECO:0000256" key="7">
    <source>
        <dbReference type="SAM" id="SignalP"/>
    </source>
</evidence>
<dbReference type="GO" id="GO:0016020">
    <property type="term" value="C:membrane"/>
    <property type="evidence" value="ECO:0007669"/>
    <property type="project" value="UniProtKB-SubCell"/>
</dbReference>
<evidence type="ECO:0000256" key="4">
    <source>
        <dbReference type="ARBA" id="ARBA00022475"/>
    </source>
</evidence>
<comment type="caution">
    <text evidence="8">The sequence shown here is derived from an EMBL/GenBank/DDBJ whole genome shotgun (WGS) entry which is preliminary data.</text>
</comment>
<dbReference type="OrthoDB" id="7889197at2"/>
<evidence type="ECO:0000313" key="9">
    <source>
        <dbReference type="Proteomes" id="UP000253420"/>
    </source>
</evidence>
<keyword evidence="9" id="KW-1185">Reference proteome</keyword>
<keyword evidence="4" id="KW-0472">Membrane</keyword>
<dbReference type="Pfam" id="PF07886">
    <property type="entry name" value="BA14K"/>
    <property type="match status" value="1"/>
</dbReference>
<feature type="chain" id="PRO_5016677981" description="Lectin-like protein BA14k" evidence="7">
    <location>
        <begin position="30"/>
        <end position="162"/>
    </location>
</feature>
<dbReference type="AlphaFoldDB" id="A0A368KCT7"/>
<keyword evidence="7" id="KW-0732">Signal</keyword>
<dbReference type="RefSeq" id="WP_114438991.1">
    <property type="nucleotide sequence ID" value="NZ_QOZG01000001.1"/>
</dbReference>
<evidence type="ECO:0000313" key="8">
    <source>
        <dbReference type="EMBL" id="RCS25900.1"/>
    </source>
</evidence>
<feature type="signal peptide" evidence="7">
    <location>
        <begin position="1"/>
        <end position="29"/>
    </location>
</feature>
<evidence type="ECO:0000256" key="6">
    <source>
        <dbReference type="ARBA" id="ARBA00025321"/>
    </source>
</evidence>
<evidence type="ECO:0000256" key="1">
    <source>
        <dbReference type="ARBA" id="ARBA00004167"/>
    </source>
</evidence>
<name>A0A368KCT7_9HYPH</name>
<comment type="subcellular location">
    <subcellularLocation>
        <location evidence="1">Membrane</location>
        <topology evidence="1">Single-pass membrane protein</topology>
    </subcellularLocation>
</comment>
<protein>
    <recommendedName>
        <fullName evidence="3">Lectin-like protein BA14k</fullName>
    </recommendedName>
</protein>
<keyword evidence="5" id="KW-0430">Lectin</keyword>
<dbReference type="GO" id="GO:0030246">
    <property type="term" value="F:carbohydrate binding"/>
    <property type="evidence" value="ECO:0007669"/>
    <property type="project" value="UniProtKB-KW"/>
</dbReference>
<gene>
    <name evidence="8" type="ORF">DUT91_01725</name>
</gene>
<proteinExistence type="inferred from homology"/>
<evidence type="ECO:0000256" key="3">
    <source>
        <dbReference type="ARBA" id="ARBA00020552"/>
    </source>
</evidence>
<dbReference type="InterPro" id="IPR012413">
    <property type="entry name" value="BA14K"/>
</dbReference>
<dbReference type="EMBL" id="QOZG01000001">
    <property type="protein sequence ID" value="RCS25900.1"/>
    <property type="molecule type" value="Genomic_DNA"/>
</dbReference>
<reference evidence="8 9" key="1">
    <citation type="submission" date="2018-07" db="EMBL/GenBank/DDBJ databases">
        <title>The draft genome of Phyllobacterium salinisoli.</title>
        <authorList>
            <person name="Liu L."/>
            <person name="Li L."/>
            <person name="Zhang X."/>
            <person name="Liang L."/>
        </authorList>
    </citation>
    <scope>NUCLEOTIDE SEQUENCE [LARGE SCALE GENOMIC DNA]</scope>
    <source>
        <strain evidence="8 9">LLAN61</strain>
    </source>
</reference>
<dbReference type="Proteomes" id="UP000253420">
    <property type="component" value="Unassembled WGS sequence"/>
</dbReference>
<keyword evidence="4" id="KW-1003">Cell membrane</keyword>
<comment type="similarity">
    <text evidence="2">Belongs to the BA14k family.</text>
</comment>
<evidence type="ECO:0000256" key="2">
    <source>
        <dbReference type="ARBA" id="ARBA00010270"/>
    </source>
</evidence>
<accession>A0A368KCT7</accession>
<sequence>MNRIVKAAVLAAASVAAVVAPLSMTTASAGDWGNRGGGGWGHHRGGWGPGPAWGGRPYYRHRNRSGDAWAAGAIGLAAGALIGSAMSQPQYAPPPPIIYDQPPVYGGYYAPAPRRVIYQRSVGFQPWSNGWYNYCSNRYRSFNPRTGTYRGYDGADHFCTAN</sequence>